<dbReference type="Proteomes" id="UP000094412">
    <property type="component" value="Unassembled WGS sequence"/>
</dbReference>
<dbReference type="STRING" id="1566387.QV13_29680"/>
<accession>A0A1C2DG57</accession>
<reference evidence="1 2" key="1">
    <citation type="submission" date="2016-08" db="EMBL/GenBank/DDBJ databases">
        <title>Whole genome sequence of Mesorhizobium sp. strain UASWS1009 isolated from industrial sewage.</title>
        <authorList>
            <person name="Crovadore J."/>
            <person name="Calmin G."/>
            <person name="Chablais R."/>
            <person name="Cochard B."/>
            <person name="Lefort F."/>
        </authorList>
    </citation>
    <scope>NUCLEOTIDE SEQUENCE [LARGE SCALE GENOMIC DNA]</scope>
    <source>
        <strain evidence="1 2">UASWS1009</strain>
    </source>
</reference>
<proteinExistence type="predicted"/>
<protein>
    <recommendedName>
        <fullName evidence="3">TfoX C-terminal domain-containing protein</fullName>
    </recommendedName>
</protein>
<dbReference type="EMBL" id="MDEO01000036">
    <property type="protein sequence ID" value="OCX13626.1"/>
    <property type="molecule type" value="Genomic_DNA"/>
</dbReference>
<dbReference type="OrthoDB" id="8085625at2"/>
<dbReference type="AlphaFoldDB" id="A0A1C2DG57"/>
<name>A0A1C2DG57_9HYPH</name>
<evidence type="ECO:0008006" key="3">
    <source>
        <dbReference type="Google" id="ProtNLM"/>
    </source>
</evidence>
<sequence>MIGENERKAMLEAYSIGPKMIAYLEEIGIERLADLKGADAGEIAMRIDIAMGRKHMNRLGVAALENLIALANERSHDAL</sequence>
<gene>
    <name evidence="1" type="ORF">QV13_29680</name>
</gene>
<comment type="caution">
    <text evidence="1">The sequence shown here is derived from an EMBL/GenBank/DDBJ whole genome shotgun (WGS) entry which is preliminary data.</text>
</comment>
<keyword evidence="2" id="KW-1185">Reference proteome</keyword>
<evidence type="ECO:0000313" key="2">
    <source>
        <dbReference type="Proteomes" id="UP000094412"/>
    </source>
</evidence>
<evidence type="ECO:0000313" key="1">
    <source>
        <dbReference type="EMBL" id="OCX13626.1"/>
    </source>
</evidence>
<organism evidence="1 2">
    <name type="scientific">Mesorhizobium hungaricum</name>
    <dbReference type="NCBI Taxonomy" id="1566387"/>
    <lineage>
        <taxon>Bacteria</taxon>
        <taxon>Pseudomonadati</taxon>
        <taxon>Pseudomonadota</taxon>
        <taxon>Alphaproteobacteria</taxon>
        <taxon>Hyphomicrobiales</taxon>
        <taxon>Phyllobacteriaceae</taxon>
        <taxon>Mesorhizobium</taxon>
    </lineage>
</organism>
<dbReference type="RefSeq" id="WP_024922672.1">
    <property type="nucleotide sequence ID" value="NZ_MDEO01000036.1"/>
</dbReference>